<dbReference type="Proteomes" id="UP001213799">
    <property type="component" value="Unassembled WGS sequence"/>
</dbReference>
<keyword evidence="3" id="KW-1185">Reference proteome</keyword>
<evidence type="ECO:0000256" key="1">
    <source>
        <dbReference type="SAM" id="MobiDB-lite"/>
    </source>
</evidence>
<feature type="region of interest" description="Disordered" evidence="1">
    <location>
        <begin position="124"/>
        <end position="151"/>
    </location>
</feature>
<organism evidence="2 3">
    <name type="scientific">Penicillium hordei</name>
    <dbReference type="NCBI Taxonomy" id="40994"/>
    <lineage>
        <taxon>Eukaryota</taxon>
        <taxon>Fungi</taxon>
        <taxon>Dikarya</taxon>
        <taxon>Ascomycota</taxon>
        <taxon>Pezizomycotina</taxon>
        <taxon>Eurotiomycetes</taxon>
        <taxon>Eurotiomycetidae</taxon>
        <taxon>Eurotiales</taxon>
        <taxon>Aspergillaceae</taxon>
        <taxon>Penicillium</taxon>
    </lineage>
</organism>
<reference evidence="2" key="2">
    <citation type="submission" date="2023-01" db="EMBL/GenBank/DDBJ databases">
        <authorList>
            <person name="Petersen C."/>
        </authorList>
    </citation>
    <scope>NUCLEOTIDE SEQUENCE</scope>
    <source>
        <strain evidence="2">IBT 12815</strain>
    </source>
</reference>
<dbReference type="EMBL" id="JAQJAE010000003">
    <property type="protein sequence ID" value="KAJ5603610.1"/>
    <property type="molecule type" value="Genomic_DNA"/>
</dbReference>
<sequence length="151" mass="16556">MDLRWIFVSTVDARRRLPFQKRHLAPAAIDARFTLTGHSANLQATLNPLVMRQPEGTAEDAMVSDMSLGPLHRWRKYPALATIGVNVHVTRMTHAQSRQTAVDILALNQAQNAIVAVNQQDASATTHVPPRQTAVISQTTNYPEDVAPASA</sequence>
<dbReference type="AlphaFoldDB" id="A0AAD6H4I9"/>
<dbReference type="RefSeq" id="XP_056753408.1">
    <property type="nucleotide sequence ID" value="XM_056897623.1"/>
</dbReference>
<evidence type="ECO:0000313" key="2">
    <source>
        <dbReference type="EMBL" id="KAJ5603610.1"/>
    </source>
</evidence>
<reference evidence="2" key="1">
    <citation type="journal article" date="2023" name="IMA Fungus">
        <title>Comparative genomic study of the Penicillium genus elucidates a diverse pangenome and 15 lateral gene transfer events.</title>
        <authorList>
            <person name="Petersen C."/>
            <person name="Sorensen T."/>
            <person name="Nielsen M.R."/>
            <person name="Sondergaard T.E."/>
            <person name="Sorensen J.L."/>
            <person name="Fitzpatrick D.A."/>
            <person name="Frisvad J.C."/>
            <person name="Nielsen K.L."/>
        </authorList>
    </citation>
    <scope>NUCLEOTIDE SEQUENCE</scope>
    <source>
        <strain evidence="2">IBT 12815</strain>
    </source>
</reference>
<accession>A0AAD6H4I9</accession>
<gene>
    <name evidence="2" type="ORF">N7537_006566</name>
</gene>
<name>A0AAD6H4I9_9EURO</name>
<proteinExistence type="predicted"/>
<comment type="caution">
    <text evidence="2">The sequence shown here is derived from an EMBL/GenBank/DDBJ whole genome shotgun (WGS) entry which is preliminary data.</text>
</comment>
<protein>
    <submittedName>
        <fullName evidence="2">Uncharacterized protein</fullName>
    </submittedName>
</protein>
<evidence type="ECO:0000313" key="3">
    <source>
        <dbReference type="Proteomes" id="UP001213799"/>
    </source>
</evidence>
<dbReference type="GeneID" id="81587865"/>